<accession>A0ABT4YXI2</accession>
<dbReference type="InterPro" id="IPR019657">
    <property type="entry name" value="ComFB"/>
</dbReference>
<reference evidence="1 2" key="1">
    <citation type="submission" date="2023-01" db="EMBL/GenBank/DDBJ databases">
        <title>Vibrio sp. KJ40-1 sp.nov, isolated from marine algae.</title>
        <authorList>
            <person name="Butt M."/>
            <person name="Kim J.M.J."/>
            <person name="Jeon C.O.C."/>
        </authorList>
    </citation>
    <scope>NUCLEOTIDE SEQUENCE [LARGE SCALE GENOMIC DNA]</scope>
    <source>
        <strain evidence="1 2">KJ40-1</strain>
    </source>
</reference>
<dbReference type="Proteomes" id="UP001210678">
    <property type="component" value="Unassembled WGS sequence"/>
</dbReference>
<protein>
    <submittedName>
        <fullName evidence="1">Late competence development ComFB family protein</fullName>
    </submittedName>
</protein>
<gene>
    <name evidence="1" type="ORF">PGX00_22405</name>
</gene>
<name>A0ABT4YXI2_9VIBR</name>
<comment type="caution">
    <text evidence="1">The sequence shown here is derived from an EMBL/GenBank/DDBJ whole genome shotgun (WGS) entry which is preliminary data.</text>
</comment>
<evidence type="ECO:0000313" key="2">
    <source>
        <dbReference type="Proteomes" id="UP001210678"/>
    </source>
</evidence>
<proteinExistence type="predicted"/>
<dbReference type="Pfam" id="PF10719">
    <property type="entry name" value="ComFB"/>
    <property type="match status" value="1"/>
</dbReference>
<keyword evidence="2" id="KW-1185">Reference proteome</keyword>
<organism evidence="1 2">
    <name type="scientific">Vibrio algarum</name>
    <dbReference type="NCBI Taxonomy" id="3020714"/>
    <lineage>
        <taxon>Bacteria</taxon>
        <taxon>Pseudomonadati</taxon>
        <taxon>Pseudomonadota</taxon>
        <taxon>Gammaproteobacteria</taxon>
        <taxon>Vibrionales</taxon>
        <taxon>Vibrionaceae</taxon>
        <taxon>Vibrio</taxon>
    </lineage>
</organism>
<sequence>MQISVDVHNYMETLVGAILASDEYTSKYDNEQLADLACLALNQLRPVYIRHDIDFLSRLAEERLLVFRQQTEVAIEAAESLIKDDRRAVREDEDISEYSLDMTEEENDNRELEWFEKPILTKK</sequence>
<dbReference type="RefSeq" id="WP_272140749.1">
    <property type="nucleotide sequence ID" value="NZ_JAQLOI010000003.1"/>
</dbReference>
<dbReference type="EMBL" id="JAQLOI010000003">
    <property type="protein sequence ID" value="MDB1126271.1"/>
    <property type="molecule type" value="Genomic_DNA"/>
</dbReference>
<evidence type="ECO:0000313" key="1">
    <source>
        <dbReference type="EMBL" id="MDB1126271.1"/>
    </source>
</evidence>